<evidence type="ECO:0000256" key="2">
    <source>
        <dbReference type="ARBA" id="ARBA00004752"/>
    </source>
</evidence>
<keyword evidence="10" id="KW-0645">Protease</keyword>
<dbReference type="EMBL" id="QGGW01000001">
    <property type="protein sequence ID" value="PWK62243.1"/>
    <property type="molecule type" value="Genomic_DNA"/>
</dbReference>
<evidence type="ECO:0000256" key="23">
    <source>
        <dbReference type="ARBA" id="ARBA00034000"/>
    </source>
</evidence>
<dbReference type="RefSeq" id="WP_109664450.1">
    <property type="nucleotide sequence ID" value="NZ_QGGW01000001.1"/>
</dbReference>
<keyword evidence="13 27" id="KW-0812">Transmembrane</keyword>
<dbReference type="GO" id="GO:0009252">
    <property type="term" value="P:peptidoglycan biosynthetic process"/>
    <property type="evidence" value="ECO:0007669"/>
    <property type="project" value="UniProtKB-UniPathway"/>
</dbReference>
<dbReference type="OrthoDB" id="9766909at2"/>
<keyword evidence="32" id="KW-1185">Reference proteome</keyword>
<evidence type="ECO:0000256" key="8">
    <source>
        <dbReference type="ARBA" id="ARBA00022519"/>
    </source>
</evidence>
<keyword evidence="8" id="KW-0997">Cell inner membrane</keyword>
<evidence type="ECO:0000313" key="32">
    <source>
        <dbReference type="Proteomes" id="UP000245708"/>
    </source>
</evidence>
<keyword evidence="20" id="KW-0046">Antibiotic resistance</keyword>
<evidence type="ECO:0000256" key="11">
    <source>
        <dbReference type="ARBA" id="ARBA00022676"/>
    </source>
</evidence>
<evidence type="ECO:0000256" key="1">
    <source>
        <dbReference type="ARBA" id="ARBA00004249"/>
    </source>
</evidence>
<dbReference type="InterPro" id="IPR036950">
    <property type="entry name" value="PBP_transglycosylase"/>
</dbReference>
<comment type="pathway">
    <text evidence="2">Cell wall biogenesis; peptidoglycan biosynthesis.</text>
</comment>
<comment type="caution">
    <text evidence="31">The sequence shown here is derived from an EMBL/GenBank/DDBJ whole genome shotgun (WGS) entry which is preliminary data.</text>
</comment>
<evidence type="ECO:0000256" key="15">
    <source>
        <dbReference type="ARBA" id="ARBA00022960"/>
    </source>
</evidence>
<evidence type="ECO:0000259" key="29">
    <source>
        <dbReference type="Pfam" id="PF00912"/>
    </source>
</evidence>
<feature type="transmembrane region" description="Helical" evidence="27">
    <location>
        <begin position="7"/>
        <end position="34"/>
    </location>
</feature>
<comment type="subcellular location">
    <subcellularLocation>
        <location evidence="1">Cell inner membrane</location>
        <topology evidence="1">Single-pass type II membrane protein</topology>
    </subcellularLocation>
</comment>
<dbReference type="SUPFAM" id="SSF56601">
    <property type="entry name" value="beta-lactamase/transpeptidase-like"/>
    <property type="match status" value="1"/>
</dbReference>
<dbReference type="Gene3D" id="1.10.3810.10">
    <property type="entry name" value="Biosynthetic peptidoglycan transglycosylase-like"/>
    <property type="match status" value="1"/>
</dbReference>
<dbReference type="PANTHER" id="PTHR32282:SF27">
    <property type="entry name" value="PENICILLIN-BINDING PROTEIN 1A"/>
    <property type="match status" value="1"/>
</dbReference>
<dbReference type="InterPro" id="IPR031376">
    <property type="entry name" value="PCB_OB"/>
</dbReference>
<evidence type="ECO:0000256" key="14">
    <source>
        <dbReference type="ARBA" id="ARBA00022801"/>
    </source>
</evidence>
<evidence type="ECO:0000256" key="7">
    <source>
        <dbReference type="ARBA" id="ARBA00022475"/>
    </source>
</evidence>
<evidence type="ECO:0000256" key="27">
    <source>
        <dbReference type="SAM" id="Phobius"/>
    </source>
</evidence>
<evidence type="ECO:0000256" key="19">
    <source>
        <dbReference type="ARBA" id="ARBA00023136"/>
    </source>
</evidence>
<dbReference type="InterPro" id="IPR001264">
    <property type="entry name" value="Glyco_trans_51"/>
</dbReference>
<organism evidence="31 32">
    <name type="scientific">Roseicyclus mahoneyensis</name>
    <dbReference type="NCBI Taxonomy" id="164332"/>
    <lineage>
        <taxon>Bacteria</taxon>
        <taxon>Pseudomonadati</taxon>
        <taxon>Pseudomonadota</taxon>
        <taxon>Alphaproteobacteria</taxon>
        <taxon>Rhodobacterales</taxon>
        <taxon>Roseobacteraceae</taxon>
        <taxon>Roseicyclus</taxon>
    </lineage>
</organism>
<evidence type="ECO:0000256" key="13">
    <source>
        <dbReference type="ARBA" id="ARBA00022692"/>
    </source>
</evidence>
<evidence type="ECO:0000256" key="17">
    <source>
        <dbReference type="ARBA" id="ARBA00022984"/>
    </source>
</evidence>
<keyword evidence="22" id="KW-0961">Cell wall biogenesis/degradation</keyword>
<reference evidence="31 32" key="1">
    <citation type="submission" date="2018-05" db="EMBL/GenBank/DDBJ databases">
        <title>Genomic Encyclopedia of Type Strains, Phase IV (KMG-IV): sequencing the most valuable type-strain genomes for metagenomic binning, comparative biology and taxonomic classification.</title>
        <authorList>
            <person name="Goeker M."/>
        </authorList>
    </citation>
    <scope>NUCLEOTIDE SEQUENCE [LARGE SCALE GENOMIC DNA]</scope>
    <source>
        <strain evidence="31 32">DSM 16097</strain>
    </source>
</reference>
<dbReference type="Gene3D" id="3.40.710.10">
    <property type="entry name" value="DD-peptidase/beta-lactamase superfamily"/>
    <property type="match status" value="2"/>
</dbReference>
<sequence length="854" mass="93326">MIRFIIGIFGAIFSAVTLGIVAMAIAVGGVLFMYSHDLPSTEALSSYTPPTISRIYSREGMIVDEFAAERRLFVPADEIPDLVAQAFISAEDRNFYEHGGYDPRAIAAAFVEAVQSRGRDVRGASTITQQVMKNFLLDGSRTIERKVREIILAARIEQALSKERILELYLNEIFLGQNSYGVAAAAQTYFNANLEDLRLEQVAYLAALPQAPSNFHPVRDYDRAISRRNYVLREMFENGYISREEMEQTTAMPLETVQGGHIEPFRSAMPPRDYFTDEIRRQLSVQYGEDEFFSGGYTVRATMDESLQVVAARALRRALERYDRNLGLWRGPVDTVDPGLLTDEASWREALADAEIARDIDGWYAAVVLEVGATSARIGIEGVEEDDDGHFIPAEDVTWARPVDADGNRGAQARVAGDLLSVGDVVHVRAMTRDSDGSFLRWTLRQVPAVQGGFMAMDVNTGRVLAMQGGFSYQHSSFNRATQATRQPGSSFKPFVFAAALDSGYSPNTIVLDAPIEIETGAGIWRPTNASNRFYGPSPLRTGIEMSRNLMTVRLAQDVGMETVARYAERFGVYDDMQPFLANSLGSQETTLFRMVAAYSMFANGGERVEPTLVDRIQDRWGNTVYRHDQRTCPDCQVASLEAGFAPAIMSNRERVIDPITAYQMTSMMRGVVDRGTASSTVNLPVPAAGKTGTTNDARDVWFVGFTSTIAAGCYIGYDQPQPLGSGASGGGMCGPVFNEFMLEATREYGGGPFAVPEGGVFYPIDRFSGQRLPDGAQGGNVVYELFRDGEEPYFGILSIIDGGWGMGSDLPLFGQGETGEAGDGDQTVTTSTGEAARVPTQSGFGTLSSGGLY</sequence>
<keyword evidence="16" id="KW-0735">Signal-anchor</keyword>
<dbReference type="UniPathway" id="UPA00219"/>
<dbReference type="InterPro" id="IPR023346">
    <property type="entry name" value="Lysozyme-like_dom_sf"/>
</dbReference>
<keyword evidence="15" id="KW-0133">Cell shape</keyword>
<evidence type="ECO:0000256" key="20">
    <source>
        <dbReference type="ARBA" id="ARBA00023251"/>
    </source>
</evidence>
<dbReference type="GO" id="GO:0006508">
    <property type="term" value="P:proteolysis"/>
    <property type="evidence" value="ECO:0007669"/>
    <property type="project" value="UniProtKB-KW"/>
</dbReference>
<evidence type="ECO:0000256" key="3">
    <source>
        <dbReference type="ARBA" id="ARBA00007090"/>
    </source>
</evidence>
<comment type="catalytic activity">
    <reaction evidence="23">
        <text>Preferential cleavage: (Ac)2-L-Lys-D-Ala-|-D-Ala. Also transpeptidation of peptidyl-alanyl moieties that are N-acyl substituents of D-alanine.</text>
        <dbReference type="EC" id="3.4.16.4"/>
    </reaction>
</comment>
<proteinExistence type="inferred from homology"/>
<dbReference type="GO" id="GO:0030288">
    <property type="term" value="C:outer membrane-bounded periplasmic space"/>
    <property type="evidence" value="ECO:0007669"/>
    <property type="project" value="TreeGrafter"/>
</dbReference>
<dbReference type="Pfam" id="PF00905">
    <property type="entry name" value="Transpeptidase"/>
    <property type="match status" value="1"/>
</dbReference>
<comment type="pathway">
    <text evidence="26">Glycan biosynthesis.</text>
</comment>
<evidence type="ECO:0000256" key="4">
    <source>
        <dbReference type="ARBA" id="ARBA00007739"/>
    </source>
</evidence>
<dbReference type="GO" id="GO:0008360">
    <property type="term" value="P:regulation of cell shape"/>
    <property type="evidence" value="ECO:0007669"/>
    <property type="project" value="UniProtKB-KW"/>
</dbReference>
<keyword evidence="9" id="KW-0121">Carboxypeptidase</keyword>
<keyword evidence="7" id="KW-1003">Cell membrane</keyword>
<keyword evidence="18 27" id="KW-1133">Transmembrane helix</keyword>
<dbReference type="GO" id="GO:0009002">
    <property type="term" value="F:serine-type D-Ala-D-Ala carboxypeptidase activity"/>
    <property type="evidence" value="ECO:0007669"/>
    <property type="project" value="UniProtKB-EC"/>
</dbReference>
<evidence type="ECO:0000259" key="30">
    <source>
        <dbReference type="Pfam" id="PF17092"/>
    </source>
</evidence>
<evidence type="ECO:0000256" key="6">
    <source>
        <dbReference type="ARBA" id="ARBA00018638"/>
    </source>
</evidence>
<feature type="domain" description="Glycosyl transferase family 51" evidence="29">
    <location>
        <begin position="61"/>
        <end position="235"/>
    </location>
</feature>
<dbReference type="GO" id="GO:0046677">
    <property type="term" value="P:response to antibiotic"/>
    <property type="evidence" value="ECO:0007669"/>
    <property type="project" value="UniProtKB-KW"/>
</dbReference>
<dbReference type="NCBIfam" id="TIGR02074">
    <property type="entry name" value="PBP_1a_fam"/>
    <property type="match status" value="1"/>
</dbReference>
<keyword evidence="21" id="KW-0511">Multifunctional enzyme</keyword>
<dbReference type="GO" id="GO:0071555">
    <property type="term" value="P:cell wall organization"/>
    <property type="evidence" value="ECO:0007669"/>
    <property type="project" value="UniProtKB-KW"/>
</dbReference>
<evidence type="ECO:0000256" key="10">
    <source>
        <dbReference type="ARBA" id="ARBA00022670"/>
    </source>
</evidence>
<evidence type="ECO:0000313" key="31">
    <source>
        <dbReference type="EMBL" id="PWK62243.1"/>
    </source>
</evidence>
<name>A0A316H3Y4_9RHOB</name>
<evidence type="ECO:0000256" key="24">
    <source>
        <dbReference type="ARBA" id="ARBA00044770"/>
    </source>
</evidence>
<comment type="catalytic activity">
    <reaction evidence="25">
        <text>[GlcNAc-(1-&gt;4)-Mur2Ac(oyl-L-Ala-gamma-D-Glu-L-Lys-D-Ala-D-Ala)](n)-di-trans,octa-cis-undecaprenyl diphosphate + beta-D-GlcNAc-(1-&gt;4)-Mur2Ac(oyl-L-Ala-gamma-D-Glu-L-Lys-D-Ala-D-Ala)-di-trans,octa-cis-undecaprenyl diphosphate = [GlcNAc-(1-&gt;4)-Mur2Ac(oyl-L-Ala-gamma-D-Glu-L-Lys-D-Ala-D-Ala)](n+1)-di-trans,octa-cis-undecaprenyl diphosphate + di-trans,octa-cis-undecaprenyl diphosphate + H(+)</text>
        <dbReference type="Rhea" id="RHEA:23708"/>
        <dbReference type="Rhea" id="RHEA-COMP:9602"/>
        <dbReference type="Rhea" id="RHEA-COMP:9603"/>
        <dbReference type="ChEBI" id="CHEBI:15378"/>
        <dbReference type="ChEBI" id="CHEBI:58405"/>
        <dbReference type="ChEBI" id="CHEBI:60033"/>
        <dbReference type="ChEBI" id="CHEBI:78435"/>
        <dbReference type="EC" id="2.4.99.28"/>
    </reaction>
</comment>
<dbReference type="InterPro" id="IPR012338">
    <property type="entry name" value="Beta-lactam/transpept-like"/>
</dbReference>
<dbReference type="Proteomes" id="UP000245708">
    <property type="component" value="Unassembled WGS sequence"/>
</dbReference>
<gene>
    <name evidence="31" type="ORF">C7455_101269</name>
</gene>
<dbReference type="PANTHER" id="PTHR32282">
    <property type="entry name" value="BINDING PROTEIN TRANSPEPTIDASE, PUTATIVE-RELATED"/>
    <property type="match status" value="1"/>
</dbReference>
<accession>A0A316H3Y4</accession>
<comment type="similarity">
    <text evidence="3">In the C-terminal section; belongs to the transpeptidase family.</text>
</comment>
<keyword evidence="17" id="KW-0573">Peptidoglycan synthesis</keyword>
<dbReference type="InterPro" id="IPR001460">
    <property type="entry name" value="PCN-bd_Tpept"/>
</dbReference>
<dbReference type="SUPFAM" id="SSF53955">
    <property type="entry name" value="Lysozyme-like"/>
    <property type="match status" value="1"/>
</dbReference>
<feature type="domain" description="Penicillin-binding protein transpeptidase" evidence="28">
    <location>
        <begin position="452"/>
        <end position="742"/>
    </location>
</feature>
<evidence type="ECO:0000256" key="26">
    <source>
        <dbReference type="ARBA" id="ARBA00060592"/>
    </source>
</evidence>
<evidence type="ECO:0000256" key="25">
    <source>
        <dbReference type="ARBA" id="ARBA00049902"/>
    </source>
</evidence>
<dbReference type="EC" id="3.4.16.4" evidence="5"/>
<dbReference type="FunFam" id="1.10.3810.10:FF:000003">
    <property type="entry name" value="Penicillin-binding protein 1a"/>
    <property type="match status" value="1"/>
</dbReference>
<feature type="domain" description="Penicillin-binding protein OB-like" evidence="30">
    <location>
        <begin position="329"/>
        <end position="450"/>
    </location>
</feature>
<dbReference type="GO" id="GO:0005886">
    <property type="term" value="C:plasma membrane"/>
    <property type="evidence" value="ECO:0007669"/>
    <property type="project" value="UniProtKB-SubCell"/>
</dbReference>
<keyword evidence="12" id="KW-0808">Transferase</keyword>
<evidence type="ECO:0000256" key="22">
    <source>
        <dbReference type="ARBA" id="ARBA00023316"/>
    </source>
</evidence>
<evidence type="ECO:0000256" key="18">
    <source>
        <dbReference type="ARBA" id="ARBA00022989"/>
    </source>
</evidence>
<dbReference type="Pfam" id="PF17092">
    <property type="entry name" value="PCB_OB"/>
    <property type="match status" value="1"/>
</dbReference>
<dbReference type="EC" id="2.4.99.28" evidence="24"/>
<dbReference type="GO" id="GO:0008658">
    <property type="term" value="F:penicillin binding"/>
    <property type="evidence" value="ECO:0007669"/>
    <property type="project" value="InterPro"/>
</dbReference>
<evidence type="ECO:0000256" key="16">
    <source>
        <dbReference type="ARBA" id="ARBA00022968"/>
    </source>
</evidence>
<evidence type="ECO:0000256" key="9">
    <source>
        <dbReference type="ARBA" id="ARBA00022645"/>
    </source>
</evidence>
<evidence type="ECO:0000256" key="5">
    <source>
        <dbReference type="ARBA" id="ARBA00012448"/>
    </source>
</evidence>
<protein>
    <recommendedName>
        <fullName evidence="6">Penicillin-binding protein 1A</fullName>
        <ecNumber evidence="24">2.4.99.28</ecNumber>
        <ecNumber evidence="5">3.4.16.4</ecNumber>
    </recommendedName>
</protein>
<comment type="similarity">
    <text evidence="4">In the N-terminal section; belongs to the glycosyltransferase 51 family.</text>
</comment>
<dbReference type="InterPro" id="IPR050396">
    <property type="entry name" value="Glycosyltr_51/Transpeptidase"/>
</dbReference>
<evidence type="ECO:0000256" key="12">
    <source>
        <dbReference type="ARBA" id="ARBA00022679"/>
    </source>
</evidence>
<evidence type="ECO:0000256" key="21">
    <source>
        <dbReference type="ARBA" id="ARBA00023268"/>
    </source>
</evidence>
<dbReference type="GO" id="GO:0008955">
    <property type="term" value="F:peptidoglycan glycosyltransferase activity"/>
    <property type="evidence" value="ECO:0007669"/>
    <property type="project" value="UniProtKB-EC"/>
</dbReference>
<keyword evidence="14" id="KW-0378">Hydrolase</keyword>
<dbReference type="AlphaFoldDB" id="A0A316H3Y4"/>
<evidence type="ECO:0000259" key="28">
    <source>
        <dbReference type="Pfam" id="PF00905"/>
    </source>
</evidence>
<keyword evidence="19 27" id="KW-0472">Membrane</keyword>
<dbReference type="Pfam" id="PF00912">
    <property type="entry name" value="Transgly"/>
    <property type="match status" value="1"/>
</dbReference>
<keyword evidence="11" id="KW-0328">Glycosyltransferase</keyword>